<evidence type="ECO:0000256" key="1">
    <source>
        <dbReference type="SAM" id="SignalP"/>
    </source>
</evidence>
<proteinExistence type="predicted"/>
<feature type="chain" id="PRO_5004547561" evidence="1">
    <location>
        <begin position="18"/>
        <end position="72"/>
    </location>
</feature>
<accession>S7ZVZ9</accession>
<evidence type="ECO:0000313" key="3">
    <source>
        <dbReference type="Proteomes" id="UP000019376"/>
    </source>
</evidence>
<name>S7ZVZ9_PENO1</name>
<gene>
    <name evidence="2" type="ORF">PDE_09854</name>
</gene>
<keyword evidence="1" id="KW-0732">Signal</keyword>
<organism evidence="2 3">
    <name type="scientific">Penicillium oxalicum (strain 114-2 / CGMCC 5302)</name>
    <name type="common">Penicillium decumbens</name>
    <dbReference type="NCBI Taxonomy" id="933388"/>
    <lineage>
        <taxon>Eukaryota</taxon>
        <taxon>Fungi</taxon>
        <taxon>Dikarya</taxon>
        <taxon>Ascomycota</taxon>
        <taxon>Pezizomycotina</taxon>
        <taxon>Eurotiomycetes</taxon>
        <taxon>Eurotiomycetidae</taxon>
        <taxon>Eurotiales</taxon>
        <taxon>Aspergillaceae</taxon>
        <taxon>Penicillium</taxon>
    </lineage>
</organism>
<keyword evidence="3" id="KW-1185">Reference proteome</keyword>
<evidence type="ECO:0000313" key="2">
    <source>
        <dbReference type="EMBL" id="EPS34890.1"/>
    </source>
</evidence>
<dbReference type="HOGENOM" id="CLU_2723000_0_0_1"/>
<dbReference type="AlphaFoldDB" id="S7ZVZ9"/>
<protein>
    <submittedName>
        <fullName evidence="2">Uncharacterized protein</fullName>
    </submittedName>
</protein>
<feature type="signal peptide" evidence="1">
    <location>
        <begin position="1"/>
        <end position="17"/>
    </location>
</feature>
<sequence>MRPLAIITLFFATLAIASPTDDSNAENQDPDFRPVVPLGTFPRRLDKIEMINSNPSLASDATSKTLARDVDM</sequence>
<dbReference type="EMBL" id="KB644415">
    <property type="protein sequence ID" value="EPS34890.1"/>
    <property type="molecule type" value="Genomic_DNA"/>
</dbReference>
<dbReference type="Proteomes" id="UP000019376">
    <property type="component" value="Unassembled WGS sequence"/>
</dbReference>
<reference evidence="2 3" key="1">
    <citation type="journal article" date="2013" name="PLoS ONE">
        <title>Genomic and secretomic analyses reveal unique features of the lignocellulolytic enzyme system of Penicillium decumbens.</title>
        <authorList>
            <person name="Liu G."/>
            <person name="Zhang L."/>
            <person name="Wei X."/>
            <person name="Zou G."/>
            <person name="Qin Y."/>
            <person name="Ma L."/>
            <person name="Li J."/>
            <person name="Zheng H."/>
            <person name="Wang S."/>
            <person name="Wang C."/>
            <person name="Xun L."/>
            <person name="Zhao G.-P."/>
            <person name="Zhou Z."/>
            <person name="Qu Y."/>
        </authorList>
    </citation>
    <scope>NUCLEOTIDE SEQUENCE [LARGE SCALE GENOMIC DNA]</scope>
    <source>
        <strain evidence="3">114-2 / CGMCC 5302</strain>
    </source>
</reference>